<dbReference type="SUPFAM" id="SSF53474">
    <property type="entry name" value="alpha/beta-Hydrolases"/>
    <property type="match status" value="1"/>
</dbReference>
<dbReference type="PANTHER" id="PTHR22946:SF4">
    <property type="entry name" value="ESTERASE FRSA"/>
    <property type="match status" value="1"/>
</dbReference>
<dbReference type="InterPro" id="IPR043423">
    <property type="entry name" value="FrsA"/>
</dbReference>
<comment type="similarity">
    <text evidence="3">Belongs to the FrsA family.</text>
</comment>
<dbReference type="InterPro" id="IPR050261">
    <property type="entry name" value="FrsA_esterase"/>
</dbReference>
<dbReference type="HAMAP" id="MF_01063">
    <property type="entry name" value="FrsA"/>
    <property type="match status" value="1"/>
</dbReference>
<comment type="catalytic activity">
    <reaction evidence="3">
        <text>a carboxylic ester + H2O = an alcohol + a carboxylate + H(+)</text>
        <dbReference type="Rhea" id="RHEA:21164"/>
        <dbReference type="ChEBI" id="CHEBI:15377"/>
        <dbReference type="ChEBI" id="CHEBI:15378"/>
        <dbReference type="ChEBI" id="CHEBI:29067"/>
        <dbReference type="ChEBI" id="CHEBI:30879"/>
        <dbReference type="ChEBI" id="CHEBI:33308"/>
        <dbReference type="EC" id="3.1.1.1"/>
    </reaction>
</comment>
<dbReference type="Proteomes" id="UP001177597">
    <property type="component" value="Chromosome"/>
</dbReference>
<evidence type="ECO:0000313" key="4">
    <source>
        <dbReference type="EMBL" id="WGL94714.1"/>
    </source>
</evidence>
<comment type="function">
    <text evidence="3">Catalyzes the hydrolysis of esters.</text>
</comment>
<evidence type="ECO:0000256" key="3">
    <source>
        <dbReference type="HAMAP-Rule" id="MF_01063"/>
    </source>
</evidence>
<evidence type="ECO:0000313" key="5">
    <source>
        <dbReference type="Proteomes" id="UP001177597"/>
    </source>
</evidence>
<dbReference type="AlphaFoldDB" id="A0AA95GEP8"/>
<dbReference type="InterPro" id="IPR010520">
    <property type="entry name" value="FrsA-like"/>
</dbReference>
<dbReference type="Gene3D" id="3.40.50.1820">
    <property type="entry name" value="alpha/beta hydrolase"/>
    <property type="match status" value="1"/>
</dbReference>
<dbReference type="EC" id="3.1.1.1" evidence="3"/>
<dbReference type="EMBL" id="CP123498">
    <property type="protein sequence ID" value="WGL94714.1"/>
    <property type="molecule type" value="Genomic_DNA"/>
</dbReference>
<evidence type="ECO:0000256" key="2">
    <source>
        <dbReference type="ARBA" id="ARBA00022801"/>
    </source>
</evidence>
<name>A0AA95GEP8_9GAMM</name>
<dbReference type="PANTHER" id="PTHR22946">
    <property type="entry name" value="DIENELACTONE HYDROLASE DOMAIN-CONTAINING PROTEIN-RELATED"/>
    <property type="match status" value="1"/>
</dbReference>
<proteinExistence type="inferred from homology"/>
<accession>A0AA95GEP8</accession>
<protein>
    <recommendedName>
        <fullName evidence="3">Esterase FrsA</fullName>
        <ecNumber evidence="3">3.1.1.1</ecNumber>
    </recommendedName>
</protein>
<dbReference type="RefSeq" id="WP_280628912.1">
    <property type="nucleotide sequence ID" value="NZ_CP123498.1"/>
</dbReference>
<dbReference type="NCBIfam" id="NF003460">
    <property type="entry name" value="PRK05077.1"/>
    <property type="match status" value="1"/>
</dbReference>
<dbReference type="InterPro" id="IPR029058">
    <property type="entry name" value="AB_hydrolase_fold"/>
</dbReference>
<dbReference type="Pfam" id="PF06500">
    <property type="entry name" value="FrsA-like"/>
    <property type="match status" value="1"/>
</dbReference>
<reference evidence="4" key="1">
    <citation type="submission" date="2023-04" db="EMBL/GenBank/DDBJ databases">
        <title>Genome dynamics across the evolutionary transition to endosymbiosis.</title>
        <authorList>
            <person name="Siozios S."/>
            <person name="Nadal-Jimenez P."/>
            <person name="Azagi T."/>
            <person name="Sprong H."/>
            <person name="Frost C.L."/>
            <person name="Parratt S.R."/>
            <person name="Taylor G."/>
            <person name="Brettell L."/>
            <person name="Lew K.C."/>
            <person name="Croft L."/>
            <person name="King K.C."/>
            <person name="Brockhurst M.A."/>
            <person name="Hypsa V."/>
            <person name="Novakova E."/>
            <person name="Darby A.C."/>
            <person name="Hurst G.D.D."/>
        </authorList>
    </citation>
    <scope>NUCLEOTIDE SEQUENCE</scope>
    <source>
        <strain evidence="4">AIh</strain>
    </source>
</reference>
<organism evidence="4 5">
    <name type="scientific">Arsenophonus nasoniae</name>
    <name type="common">son-killer infecting Nasonia vitripennis</name>
    <dbReference type="NCBI Taxonomy" id="638"/>
    <lineage>
        <taxon>Bacteria</taxon>
        <taxon>Pseudomonadati</taxon>
        <taxon>Pseudomonadota</taxon>
        <taxon>Gammaproteobacteria</taxon>
        <taxon>Enterobacterales</taxon>
        <taxon>Morganellaceae</taxon>
        <taxon>Arsenophonus</taxon>
    </lineage>
</organism>
<keyword evidence="2 3" id="KW-0378">Hydrolase</keyword>
<dbReference type="GO" id="GO:0106435">
    <property type="term" value="F:carboxylesterase activity"/>
    <property type="evidence" value="ECO:0007669"/>
    <property type="project" value="UniProtKB-EC"/>
</dbReference>
<gene>
    <name evidence="3 4" type="primary">frsA</name>
    <name evidence="4" type="ORF">QE207_13545</name>
</gene>
<sequence length="419" mass="47535">MSEKNLSEKLFKPKSKLKQTETSVLVTYSVPKTHLLKHSSTFEGTSYVSWYRMINRLIWIWRGNDGLEIEAVLSRIAANNRVRSCEDLLDTVIGYQPGNWAYEWSQQAMAWQKKALELPTKIAASQAWLRAANLYSIAAYPHLKGDHLAEQAVLLANKAYENAAQLTDFRLKKISFKIEDGKKELIGFLHLPDTNQGPYPTILVCGTLDSLQLDYYRLFSQYLAPQGFAMLTLDMPSIGYSIKYKLSQDTSALHQQVLNQLANIPWIDHTRIGVIGLRFGANIALRLAYLEPKCLKGVAVFGPIVHSLFNEQKYQDQIPVMNIDIFASRLGFYQVDEAVLRSELSCYSLKKQGLLGRRCPVPFMVVNWQNDVFSPKEDALLIVRSSIDGKLLTLPAKPLYQNFHQSLSAVVSWLKSKID</sequence>
<evidence type="ECO:0000256" key="1">
    <source>
        <dbReference type="ARBA" id="ARBA00022487"/>
    </source>
</evidence>
<keyword evidence="1 3" id="KW-0719">Serine esterase</keyword>